<dbReference type="Gene3D" id="3.40.50.620">
    <property type="entry name" value="HUPs"/>
    <property type="match status" value="1"/>
</dbReference>
<dbReference type="AlphaFoldDB" id="C0EGV3"/>
<dbReference type="HOGENOM" id="CLU_1437218_0_0_9"/>
<dbReference type="PANTHER" id="PTHR30336:SF4">
    <property type="entry name" value="ENVELOPE BIOGENESIS FACTOR ELYC"/>
    <property type="match status" value="1"/>
</dbReference>
<proteinExistence type="predicted"/>
<keyword evidence="3" id="KW-1185">Reference proteome</keyword>
<dbReference type="Proteomes" id="UP000003340">
    <property type="component" value="Unassembled WGS sequence"/>
</dbReference>
<reference evidence="2 3" key="2">
    <citation type="submission" date="2009-02" db="EMBL/GenBank/DDBJ databases">
        <title>Draft genome sequence of Clostridium methylpentosum (DSM 5476).</title>
        <authorList>
            <person name="Sudarsanam P."/>
            <person name="Ley R."/>
            <person name="Guruge J."/>
            <person name="Turnbaugh P.J."/>
            <person name="Mahowald M."/>
            <person name="Liep D."/>
            <person name="Gordon J."/>
        </authorList>
    </citation>
    <scope>NUCLEOTIDE SEQUENCE [LARGE SCALE GENOMIC DNA]</scope>
    <source>
        <strain evidence="2 3">DSM 5476</strain>
    </source>
</reference>
<dbReference type="STRING" id="537013.CLOSTMETH_03097"/>
<dbReference type="InterPro" id="IPR003848">
    <property type="entry name" value="DUF218"/>
</dbReference>
<dbReference type="EMBL" id="ACEC01000110">
    <property type="protein sequence ID" value="EEG29301.1"/>
    <property type="molecule type" value="Genomic_DNA"/>
</dbReference>
<evidence type="ECO:0000259" key="1">
    <source>
        <dbReference type="Pfam" id="PF02698"/>
    </source>
</evidence>
<feature type="non-terminal residue" evidence="2">
    <location>
        <position position="1"/>
    </location>
</feature>
<dbReference type="InterPro" id="IPR014729">
    <property type="entry name" value="Rossmann-like_a/b/a_fold"/>
</dbReference>
<feature type="domain" description="DUF218" evidence="1">
    <location>
        <begin position="39"/>
        <end position="168"/>
    </location>
</feature>
<reference evidence="2 3" key="1">
    <citation type="submission" date="2009-01" db="EMBL/GenBank/DDBJ databases">
        <authorList>
            <person name="Fulton L."/>
            <person name="Clifton S."/>
            <person name="Fulton B."/>
            <person name="Xu J."/>
            <person name="Minx P."/>
            <person name="Pepin K.H."/>
            <person name="Johnson M."/>
            <person name="Bhonagiri V."/>
            <person name="Nash W.E."/>
            <person name="Mardis E.R."/>
            <person name="Wilson R.K."/>
        </authorList>
    </citation>
    <scope>NUCLEOTIDE SEQUENCE [LARGE SCALE GENOMIC DNA]</scope>
    <source>
        <strain evidence="2 3">DSM 5476</strain>
    </source>
</reference>
<evidence type="ECO:0000313" key="3">
    <source>
        <dbReference type="Proteomes" id="UP000003340"/>
    </source>
</evidence>
<protein>
    <recommendedName>
        <fullName evidence="1">DUF218 domain-containing protein</fullName>
    </recommendedName>
</protein>
<dbReference type="GO" id="GO:0005886">
    <property type="term" value="C:plasma membrane"/>
    <property type="evidence" value="ECO:0007669"/>
    <property type="project" value="TreeGrafter"/>
</dbReference>
<dbReference type="Pfam" id="PF02698">
    <property type="entry name" value="DUF218"/>
    <property type="match status" value="1"/>
</dbReference>
<evidence type="ECO:0000313" key="2">
    <source>
        <dbReference type="EMBL" id="EEG29301.1"/>
    </source>
</evidence>
<dbReference type="InterPro" id="IPR051599">
    <property type="entry name" value="Cell_Envelope_Assoc"/>
</dbReference>
<dbReference type="PANTHER" id="PTHR30336">
    <property type="entry name" value="INNER MEMBRANE PROTEIN, PROBABLE PERMEASE"/>
    <property type="match status" value="1"/>
</dbReference>
<gene>
    <name evidence="2" type="ORF">CLOSTMETH_03097</name>
</gene>
<dbReference type="CDD" id="cd06259">
    <property type="entry name" value="YdcF-like"/>
    <property type="match status" value="1"/>
</dbReference>
<organism evidence="2 3">
    <name type="scientific">[Clostridium] methylpentosum DSM 5476</name>
    <dbReference type="NCBI Taxonomy" id="537013"/>
    <lineage>
        <taxon>Bacteria</taxon>
        <taxon>Bacillati</taxon>
        <taxon>Bacillota</taxon>
        <taxon>Clostridia</taxon>
        <taxon>Eubacteriales</taxon>
        <taxon>Oscillospiraceae</taxon>
        <taxon>Oscillospiraceae incertae sedis</taxon>
    </lineage>
</organism>
<dbReference type="eggNOG" id="COG1434">
    <property type="taxonomic scope" value="Bacteria"/>
</dbReference>
<name>C0EGV3_9FIRM</name>
<dbReference type="GO" id="GO:0043164">
    <property type="term" value="P:Gram-negative-bacterium-type cell wall biogenesis"/>
    <property type="evidence" value="ECO:0007669"/>
    <property type="project" value="TreeGrafter"/>
</dbReference>
<sequence>IHKVLCVLVAFGALFALVISCFMLFGFRSYQGRDFDGTVIVLGCHIKGDQPSVMLAGRLDKAAEFLKENPRANCIVSGGRGKDEMYSEAEIMKKYLTEKGISPQRILEENQSVNTQTNLRNSKQMMEEKGLGKTAVIVTDRFHQYRAQLCADRIQLNSQSVPCETRPDLLVAFWLREIPAVLQAWLFA</sequence>
<accession>C0EGV3</accession>
<comment type="caution">
    <text evidence="2">The sequence shown here is derived from an EMBL/GenBank/DDBJ whole genome shotgun (WGS) entry which is preliminary data.</text>
</comment>
<dbReference type="GO" id="GO:0000270">
    <property type="term" value="P:peptidoglycan metabolic process"/>
    <property type="evidence" value="ECO:0007669"/>
    <property type="project" value="TreeGrafter"/>
</dbReference>